<feature type="compositionally biased region" description="Basic and acidic residues" evidence="9">
    <location>
        <begin position="381"/>
        <end position="395"/>
    </location>
</feature>
<dbReference type="OrthoDB" id="193380at2759"/>
<evidence type="ECO:0000256" key="9">
    <source>
        <dbReference type="SAM" id="MobiDB-lite"/>
    </source>
</evidence>
<comment type="caution">
    <text evidence="12">The sequence shown here is derived from an EMBL/GenBank/DDBJ whole genome shotgun (WGS) entry which is preliminary data.</text>
</comment>
<feature type="region of interest" description="Disordered" evidence="9">
    <location>
        <begin position="381"/>
        <end position="403"/>
    </location>
</feature>
<dbReference type="GO" id="GO:0005829">
    <property type="term" value="C:cytosol"/>
    <property type="evidence" value="ECO:0007669"/>
    <property type="project" value="TreeGrafter"/>
</dbReference>
<dbReference type="Gene3D" id="3.20.140.10">
    <property type="entry name" value="nicotinate phosphoribosyltransferase"/>
    <property type="match status" value="1"/>
</dbReference>
<comment type="function">
    <text evidence="8">Catalyzes the synthesis of beta-nicotinate D-ribonucleotide from nicotinate and 5-phospho-D-ribose 1-phosphate at the expense of ATP.</text>
</comment>
<dbReference type="InterPro" id="IPR041525">
    <property type="entry name" value="N/Namide_PRibTrfase"/>
</dbReference>
<feature type="domain" description="Nicotinate/nicotinamide phosphoribosyltransferase" evidence="10">
    <location>
        <begin position="180"/>
        <end position="413"/>
    </location>
</feature>
<keyword evidence="4" id="KW-0597">Phosphoprotein</keyword>
<dbReference type="SUPFAM" id="SSF54675">
    <property type="entry name" value="Nicotinate/Quinolinate PRTase N-terminal domain-like"/>
    <property type="match status" value="1"/>
</dbReference>
<dbReference type="NCBIfam" id="TIGR01514">
    <property type="entry name" value="NAPRTase"/>
    <property type="match status" value="1"/>
</dbReference>
<keyword evidence="13" id="KW-1185">Reference proteome</keyword>
<dbReference type="GO" id="GO:0004516">
    <property type="term" value="F:nicotinate phosphoribosyltransferase activity"/>
    <property type="evidence" value="ECO:0007669"/>
    <property type="project" value="UniProtKB-UniRule"/>
</dbReference>
<dbReference type="InterPro" id="IPR036068">
    <property type="entry name" value="Nicotinate_pribotase-like_C"/>
</dbReference>
<dbReference type="InterPro" id="IPR040727">
    <property type="entry name" value="NAPRTase_N"/>
</dbReference>
<dbReference type="STRING" id="741276.A0A2S5BCP6"/>
<comment type="PTM">
    <text evidence="8">Transiently phosphorylated on a His residue during the reaction cycle. Phosphorylation strongly increases the affinity for substrates and increases the rate of nicotinate D-ribonucleotide production. Dephosphorylation regenerates the low-affinity form of the enzyme, leading to product release.</text>
</comment>
<evidence type="ECO:0000256" key="6">
    <source>
        <dbReference type="ARBA" id="ARBA00022642"/>
    </source>
</evidence>
<evidence type="ECO:0000256" key="5">
    <source>
        <dbReference type="ARBA" id="ARBA00022598"/>
    </source>
</evidence>
<evidence type="ECO:0000313" key="12">
    <source>
        <dbReference type="EMBL" id="POY74549.1"/>
    </source>
</evidence>
<feature type="domain" description="Nicotinate phosphoribosyltransferase N-terminal" evidence="11">
    <location>
        <begin position="16"/>
        <end position="146"/>
    </location>
</feature>
<evidence type="ECO:0000256" key="8">
    <source>
        <dbReference type="RuleBase" id="RU003838"/>
    </source>
</evidence>
<evidence type="ECO:0000313" key="13">
    <source>
        <dbReference type="Proteomes" id="UP000237144"/>
    </source>
</evidence>
<evidence type="ECO:0000256" key="1">
    <source>
        <dbReference type="ARBA" id="ARBA00004952"/>
    </source>
</evidence>
<proteinExistence type="inferred from homology"/>
<dbReference type="EC" id="6.3.4.21" evidence="3 8"/>
<dbReference type="PIRSF" id="PIRSF000484">
    <property type="entry name" value="NAPRT"/>
    <property type="match status" value="1"/>
</dbReference>
<evidence type="ECO:0000256" key="3">
    <source>
        <dbReference type="ARBA" id="ARBA00013236"/>
    </source>
</evidence>
<comment type="catalytic activity">
    <reaction evidence="7 8">
        <text>5-phospho-alpha-D-ribose 1-diphosphate + nicotinate + ATP + H2O = nicotinate beta-D-ribonucleotide + ADP + phosphate + diphosphate</text>
        <dbReference type="Rhea" id="RHEA:36163"/>
        <dbReference type="ChEBI" id="CHEBI:15377"/>
        <dbReference type="ChEBI" id="CHEBI:30616"/>
        <dbReference type="ChEBI" id="CHEBI:32544"/>
        <dbReference type="ChEBI" id="CHEBI:33019"/>
        <dbReference type="ChEBI" id="CHEBI:43474"/>
        <dbReference type="ChEBI" id="CHEBI:57502"/>
        <dbReference type="ChEBI" id="CHEBI:58017"/>
        <dbReference type="ChEBI" id="CHEBI:456216"/>
        <dbReference type="EC" id="6.3.4.21"/>
    </reaction>
</comment>
<comment type="pathway">
    <text evidence="1 8">Cofactor biosynthesis; NAD(+) biosynthesis; nicotinate D-ribonucleotide from nicotinate: step 1/1.</text>
</comment>
<dbReference type="AlphaFoldDB" id="A0A2S5BCP6"/>
<dbReference type="Proteomes" id="UP000237144">
    <property type="component" value="Unassembled WGS sequence"/>
</dbReference>
<sequence length="493" mass="55260">MAALSPAPESYIQSMLDSDTYKYSMQNALLQYYPDVLVKYRFTNRGGTRFTRGMFEACQIAIKHLETLKLTSDERAFLERRCPYLPAAYLDFLASYRFRPDEQVKFEFVSTGKDDQGIEWGSFELEIKGKWVETILYEVPLMSIISEAYFTHVDKAWDYIGQFEQARQKGHRLFEAGCVLSEFGSRRRRTYKAHDIVMRGLIKANEECGNGKAGQGGKLAGTSNLHFAHKYDLVPIGTIAHELIMGIAALEGYEGSNGRTMDLWEKVYPDGSLGIALTDTFTTRPFFEDFIAKPERARRWKGLRQDSGDPVKFIPMAKEAFEKVGADPKTKVVVFSDALDVDRCIELKQAADEAGIGSSFGVGTNLTNDFRCVKDPVLKDTPGEGELRTGGEKSKAVSRARSTKSGDSLADNFRLQLNMVIKVRLTSWSARRARGPGADSKIFAQLYSINDQPCVKISDELTKNTGDPEAVKIVKQRFGLEEHSAESKWGPTV</sequence>
<evidence type="ECO:0000259" key="10">
    <source>
        <dbReference type="Pfam" id="PF04095"/>
    </source>
</evidence>
<dbReference type="PANTHER" id="PTHR11098:SF1">
    <property type="entry name" value="NICOTINATE PHOSPHORIBOSYLTRANSFERASE"/>
    <property type="match status" value="1"/>
</dbReference>
<keyword evidence="5 8" id="KW-0436">Ligase</keyword>
<keyword evidence="6 8" id="KW-0662">Pyridine nucleotide biosynthesis</keyword>
<evidence type="ECO:0000259" key="11">
    <source>
        <dbReference type="Pfam" id="PF17767"/>
    </source>
</evidence>
<dbReference type="EMBL" id="PJQD01000023">
    <property type="protein sequence ID" value="POY74549.1"/>
    <property type="molecule type" value="Genomic_DNA"/>
</dbReference>
<dbReference type="InterPro" id="IPR006406">
    <property type="entry name" value="Nic_PRibTrfase"/>
</dbReference>
<dbReference type="PANTHER" id="PTHR11098">
    <property type="entry name" value="NICOTINATE PHOSPHORIBOSYLTRANSFERASE"/>
    <property type="match status" value="1"/>
</dbReference>
<dbReference type="Pfam" id="PF04095">
    <property type="entry name" value="NAPRTase"/>
    <property type="match status" value="1"/>
</dbReference>
<reference evidence="12 13" key="1">
    <citation type="journal article" date="2018" name="Front. Microbiol.">
        <title>Prospects for Fungal Bioremediation of Acidic Radioactive Waste Sites: Characterization and Genome Sequence of Rhodotorula taiwanensis MD1149.</title>
        <authorList>
            <person name="Tkavc R."/>
            <person name="Matrosova V.Y."/>
            <person name="Grichenko O.E."/>
            <person name="Gostincar C."/>
            <person name="Volpe R.P."/>
            <person name="Klimenkova P."/>
            <person name="Gaidamakova E.K."/>
            <person name="Zhou C.E."/>
            <person name="Stewart B.J."/>
            <person name="Lyman M.G."/>
            <person name="Malfatti S.A."/>
            <person name="Rubinfeld B."/>
            <person name="Courtot M."/>
            <person name="Singh J."/>
            <person name="Dalgard C.L."/>
            <person name="Hamilton T."/>
            <person name="Frey K.G."/>
            <person name="Gunde-Cimerman N."/>
            <person name="Dugan L."/>
            <person name="Daly M.J."/>
        </authorList>
    </citation>
    <scope>NUCLEOTIDE SEQUENCE [LARGE SCALE GENOMIC DNA]</scope>
    <source>
        <strain evidence="12 13">MD1149</strain>
    </source>
</reference>
<gene>
    <name evidence="12" type="ORF">BMF94_2310</name>
</gene>
<dbReference type="GO" id="GO:0034355">
    <property type="term" value="P:NAD+ biosynthetic process via the salvage pathway"/>
    <property type="evidence" value="ECO:0007669"/>
    <property type="project" value="TreeGrafter"/>
</dbReference>
<comment type="similarity">
    <text evidence="2 8">Belongs to the NAPRTase family.</text>
</comment>
<dbReference type="UniPathway" id="UPA00253">
    <property type="reaction ID" value="UER00457"/>
</dbReference>
<accession>A0A2S5BCP6</accession>
<organism evidence="12 13">
    <name type="scientific">Rhodotorula taiwanensis</name>
    <dbReference type="NCBI Taxonomy" id="741276"/>
    <lineage>
        <taxon>Eukaryota</taxon>
        <taxon>Fungi</taxon>
        <taxon>Dikarya</taxon>
        <taxon>Basidiomycota</taxon>
        <taxon>Pucciniomycotina</taxon>
        <taxon>Microbotryomycetes</taxon>
        <taxon>Sporidiobolales</taxon>
        <taxon>Sporidiobolaceae</taxon>
        <taxon>Rhodotorula</taxon>
    </lineage>
</organism>
<dbReference type="SUPFAM" id="SSF51690">
    <property type="entry name" value="Nicotinate/Quinolinate PRTase C-terminal domain-like"/>
    <property type="match status" value="1"/>
</dbReference>
<protein>
    <recommendedName>
        <fullName evidence="3 8">Nicotinate phosphoribosyltransferase</fullName>
        <ecNumber evidence="3 8">6.3.4.21</ecNumber>
    </recommendedName>
</protein>
<evidence type="ECO:0000256" key="2">
    <source>
        <dbReference type="ARBA" id="ARBA00010897"/>
    </source>
</evidence>
<name>A0A2S5BCP6_9BASI</name>
<dbReference type="Pfam" id="PF17767">
    <property type="entry name" value="NAPRTase_N"/>
    <property type="match status" value="1"/>
</dbReference>
<evidence type="ECO:0000256" key="7">
    <source>
        <dbReference type="ARBA" id="ARBA00048668"/>
    </source>
</evidence>
<evidence type="ECO:0000256" key="4">
    <source>
        <dbReference type="ARBA" id="ARBA00022553"/>
    </source>
</evidence>
<dbReference type="InterPro" id="IPR007229">
    <property type="entry name" value="Nic_PRibTrfase-Fam"/>
</dbReference>